<dbReference type="Proteomes" id="UP000663829">
    <property type="component" value="Unassembled WGS sequence"/>
</dbReference>
<evidence type="ECO:0000256" key="1">
    <source>
        <dbReference type="SAM" id="MobiDB-lite"/>
    </source>
</evidence>
<dbReference type="Proteomes" id="UP000681722">
    <property type="component" value="Unassembled WGS sequence"/>
</dbReference>
<keyword evidence="4" id="KW-1185">Reference proteome</keyword>
<protein>
    <submittedName>
        <fullName evidence="2">Uncharacterized protein</fullName>
    </submittedName>
</protein>
<feature type="region of interest" description="Disordered" evidence="1">
    <location>
        <begin position="1"/>
        <end position="83"/>
    </location>
</feature>
<reference evidence="2" key="1">
    <citation type="submission" date="2021-02" db="EMBL/GenBank/DDBJ databases">
        <authorList>
            <person name="Nowell W R."/>
        </authorList>
    </citation>
    <scope>NUCLEOTIDE SEQUENCE</scope>
</reference>
<evidence type="ECO:0000313" key="3">
    <source>
        <dbReference type="EMBL" id="CAF4460193.1"/>
    </source>
</evidence>
<dbReference type="EMBL" id="CAJNOQ010033229">
    <property type="protein sequence ID" value="CAF1588890.1"/>
    <property type="molecule type" value="Genomic_DNA"/>
</dbReference>
<comment type="caution">
    <text evidence="2">The sequence shown here is derived from an EMBL/GenBank/DDBJ whole genome shotgun (WGS) entry which is preliminary data.</text>
</comment>
<accession>A0A816A0F2</accession>
<sequence>VSLAGDPVHSRLSSSHAIKRFPQNAPKPDAVQKSSASTSRPLSDNRLSSAAANIDLAQQTTVKKPLSSKHPQSRKKIDSMQKY</sequence>
<evidence type="ECO:0000313" key="2">
    <source>
        <dbReference type="EMBL" id="CAF1588890.1"/>
    </source>
</evidence>
<dbReference type="EMBL" id="CAJOBC010099349">
    <property type="protein sequence ID" value="CAF4460193.1"/>
    <property type="molecule type" value="Genomic_DNA"/>
</dbReference>
<gene>
    <name evidence="2" type="ORF">GPM918_LOCUS41620</name>
    <name evidence="3" type="ORF">SRO942_LOCUS42709</name>
</gene>
<feature type="non-terminal residue" evidence="2">
    <location>
        <position position="1"/>
    </location>
</feature>
<dbReference type="AlphaFoldDB" id="A0A816A0F2"/>
<name>A0A816A0F2_9BILA</name>
<proteinExistence type="predicted"/>
<organism evidence="2 4">
    <name type="scientific">Didymodactylos carnosus</name>
    <dbReference type="NCBI Taxonomy" id="1234261"/>
    <lineage>
        <taxon>Eukaryota</taxon>
        <taxon>Metazoa</taxon>
        <taxon>Spiralia</taxon>
        <taxon>Gnathifera</taxon>
        <taxon>Rotifera</taxon>
        <taxon>Eurotatoria</taxon>
        <taxon>Bdelloidea</taxon>
        <taxon>Philodinida</taxon>
        <taxon>Philodinidae</taxon>
        <taxon>Didymodactylos</taxon>
    </lineage>
</organism>
<evidence type="ECO:0000313" key="4">
    <source>
        <dbReference type="Proteomes" id="UP000663829"/>
    </source>
</evidence>
<feature type="compositionally biased region" description="Polar residues" evidence="1">
    <location>
        <begin position="32"/>
        <end position="62"/>
    </location>
</feature>